<dbReference type="InterPro" id="IPR017853">
    <property type="entry name" value="GH"/>
</dbReference>
<dbReference type="Proteomes" id="UP001201262">
    <property type="component" value="Unassembled WGS sequence"/>
</dbReference>
<gene>
    <name evidence="9" type="ORF">BGW36DRAFT_381047</name>
</gene>
<comment type="caution">
    <text evidence="5">Lacks conserved residue(s) required for the propagation of feature annotation.</text>
</comment>
<dbReference type="SUPFAM" id="SSF51445">
    <property type="entry name" value="(Trans)glycosidases"/>
    <property type="match status" value="1"/>
</dbReference>
<keyword evidence="10" id="KW-1185">Reference proteome</keyword>
<dbReference type="EC" id="3.2.1.14" evidence="2"/>
<dbReference type="GO" id="GO:0008061">
    <property type="term" value="F:chitin binding"/>
    <property type="evidence" value="ECO:0007669"/>
    <property type="project" value="UniProtKB-UniRule"/>
</dbReference>
<dbReference type="InterPro" id="IPR029070">
    <property type="entry name" value="Chitinase_insertion_sf"/>
</dbReference>
<dbReference type="GO" id="GO:0005975">
    <property type="term" value="P:carbohydrate metabolic process"/>
    <property type="evidence" value="ECO:0007669"/>
    <property type="project" value="InterPro"/>
</dbReference>
<keyword evidence="6" id="KW-0732">Signal</keyword>
<evidence type="ECO:0000259" key="7">
    <source>
        <dbReference type="PROSITE" id="PS50941"/>
    </source>
</evidence>
<evidence type="ECO:0000256" key="3">
    <source>
        <dbReference type="ARBA" id="ARBA00022669"/>
    </source>
</evidence>
<reference evidence="9" key="1">
    <citation type="submission" date="2021-12" db="EMBL/GenBank/DDBJ databases">
        <title>Convergent genome expansion in fungi linked to evolution of root-endophyte symbiosis.</title>
        <authorList>
            <consortium name="DOE Joint Genome Institute"/>
            <person name="Ke Y.-H."/>
            <person name="Bonito G."/>
            <person name="Liao H.-L."/>
            <person name="Looney B."/>
            <person name="Rojas-Flechas A."/>
            <person name="Nash J."/>
            <person name="Hameed K."/>
            <person name="Schadt C."/>
            <person name="Martin F."/>
            <person name="Crous P.W."/>
            <person name="Miettinen O."/>
            <person name="Magnuson J.K."/>
            <person name="Labbe J."/>
            <person name="Jacobson D."/>
            <person name="Doktycz M.J."/>
            <person name="Veneault-Fourrey C."/>
            <person name="Kuo A."/>
            <person name="Mondo S."/>
            <person name="Calhoun S."/>
            <person name="Riley R."/>
            <person name="Ohm R."/>
            <person name="LaButti K."/>
            <person name="Andreopoulos B."/>
            <person name="Pangilinan J."/>
            <person name="Nolan M."/>
            <person name="Tritt A."/>
            <person name="Clum A."/>
            <person name="Lipzen A."/>
            <person name="Daum C."/>
            <person name="Barry K."/>
            <person name="Grigoriev I.V."/>
            <person name="Vilgalys R."/>
        </authorList>
    </citation>
    <scope>NUCLEOTIDE SEQUENCE</scope>
    <source>
        <strain evidence="9">PMI_201</strain>
    </source>
</reference>
<dbReference type="InterPro" id="IPR050314">
    <property type="entry name" value="Glycosyl_Hydrlase_18"/>
</dbReference>
<dbReference type="GeneID" id="70246675"/>
<evidence type="ECO:0000256" key="4">
    <source>
        <dbReference type="ARBA" id="ARBA00023026"/>
    </source>
</evidence>
<name>A0AAD4KR79_9EURO</name>
<keyword evidence="5" id="KW-1015">Disulfide bond</keyword>
<feature type="disulfide bond" evidence="5">
    <location>
        <begin position="79"/>
        <end position="91"/>
    </location>
</feature>
<feature type="disulfide bond" evidence="5">
    <location>
        <begin position="84"/>
        <end position="98"/>
    </location>
</feature>
<dbReference type="Gene3D" id="3.20.20.80">
    <property type="entry name" value="Glycosidases"/>
    <property type="match status" value="1"/>
</dbReference>
<keyword evidence="3 5" id="KW-0147">Chitin-binding</keyword>
<dbReference type="Gene3D" id="3.30.60.10">
    <property type="entry name" value="Endochitinase-like"/>
    <property type="match status" value="1"/>
</dbReference>
<dbReference type="EMBL" id="JAJTJA010000007">
    <property type="protein sequence ID" value="KAH8696452.1"/>
    <property type="molecule type" value="Genomic_DNA"/>
</dbReference>
<feature type="domain" description="GH18" evidence="8">
    <location>
        <begin position="116"/>
        <end position="475"/>
    </location>
</feature>
<keyword evidence="4" id="KW-0843">Virulence</keyword>
<dbReference type="SMART" id="SM00636">
    <property type="entry name" value="Glyco_18"/>
    <property type="match status" value="1"/>
</dbReference>
<comment type="caution">
    <text evidence="9">The sequence shown here is derived from an EMBL/GenBank/DDBJ whole genome shotgun (WGS) entry which is preliminary data.</text>
</comment>
<dbReference type="AlphaFoldDB" id="A0AAD4KR79"/>
<accession>A0AAD4KR79</accession>
<evidence type="ECO:0000313" key="9">
    <source>
        <dbReference type="EMBL" id="KAH8696452.1"/>
    </source>
</evidence>
<feature type="chain" id="PRO_5042100592" description="chitinase" evidence="6">
    <location>
        <begin position="22"/>
        <end position="1156"/>
    </location>
</feature>
<dbReference type="InterPro" id="IPR036861">
    <property type="entry name" value="Endochitinase-like_sf"/>
</dbReference>
<dbReference type="Pfam" id="PF00187">
    <property type="entry name" value="Chitin_bind_1"/>
    <property type="match status" value="1"/>
</dbReference>
<dbReference type="SMART" id="SM00270">
    <property type="entry name" value="ChtBD1"/>
    <property type="match status" value="1"/>
</dbReference>
<dbReference type="PANTHER" id="PTHR11177">
    <property type="entry name" value="CHITINASE"/>
    <property type="match status" value="1"/>
</dbReference>
<dbReference type="PROSITE" id="PS50941">
    <property type="entry name" value="CHIT_BIND_I_2"/>
    <property type="match status" value="1"/>
</dbReference>
<dbReference type="SUPFAM" id="SSF57016">
    <property type="entry name" value="Plant lectins/antimicrobial peptides"/>
    <property type="match status" value="1"/>
</dbReference>
<dbReference type="GO" id="GO:0008843">
    <property type="term" value="F:endochitinase activity"/>
    <property type="evidence" value="ECO:0007669"/>
    <property type="project" value="UniProtKB-EC"/>
</dbReference>
<dbReference type="RefSeq" id="XP_046071388.1">
    <property type="nucleotide sequence ID" value="XM_046216388.1"/>
</dbReference>
<sequence>MLIAIAVILLVGLGYLPLATADTHCSATVPCVTGCCGTNNICGLGPDYCSPAKCINNCDAKSECNPGDWPTQYTNATTCPLNVCCSPYGFCGTTDLFCGNTTVPRPSCSANSHSLARVIGYYNSAGASRPCGGMTPLGFPQGVYTHIYFAFGSINPDTFGVISGSPGDEQLYPQLQALQSRDLGQQLWLSIGGWDFTDSDSPTVTTFSDLSAADTVHQNAFFTSLTLFMTTWGFTGVDIDWEYPAAGDRNGRAEDYKNFPIFLANLRKALDDYKFGLSVTLPTSYWYLQHFDLVSIEPSVDWFNYMSYDLHGTWDIGSQWTGAYLNAHTNLTEIESALDLLWRNNITASKVNLGLAFYGRSFTLASSSCSEPGCAYLSAGDAGDCSATAGILFNNEINQIINDNNLTPILYTDAAVKTITWNNDQWVSFDDQDTWKLKADFAKSECLGGVLVWSVDNDDSNNTFSQGLAAALGNKINLDHSTGLTGEILEFPGTAHLSAQGDYCRFINCGEVCPSGFTTIVRGDETSQLMLDSTECSSGSDATQTLCCPTSNDVPTCQWRGFHNSGKCQGGCNSDEAEVGTIAAGCSSGYQSACCTLTQSTKPWSECQWTSSCESDNTCPSGYPTFVVGSRDGWGGLPSCDSGQNYNYCCGASIPDAFTNCDWFGHEVIFTNEAYCSDSCPSGSVRIAEQQISVVWGAEKTANSENCWFGNEAYCCSGVSPSTVVPRGVGPVVDRTLQEFDALVKEFLANPVCPSGWDSQYSASFTTRDLLSTRATDQSKTLSQLLPLLAAWISSQYPRKDYAYRWDSDLVEYGFGSVGANSSTLINVLYGSVDRWSGLPIYSPESLISEALCNIAESAQGLQNLTSATAALCEIPPSSSGSKRDLFNNFPVRALSEIGVNDRTDDGTQPTAAAAIRGVLDGDLSLHYLRWLDTQGNDGRQVTLEVAFWIGPQVGVAPTPSMRARYADTAHTAYEDSWIIFHLHIDLDENTFLSNEPGYYPGVVATTVYQSQTFTRPSAVTRGYTADFRAEYRFSTNYGGRYNRGTLQNYNSRTNALACPRHNGRWYPGHRPNNGVDSGLPELMFNFGTWLQAENIFSASVLRQLWPTLPDAGNGWRMTSFNGLTNLSPVDGAFDYNFRTDGSSPVEFGSLGITRT</sequence>
<dbReference type="GO" id="GO:0005576">
    <property type="term" value="C:extracellular region"/>
    <property type="evidence" value="ECO:0007669"/>
    <property type="project" value="TreeGrafter"/>
</dbReference>
<dbReference type="GO" id="GO:0006032">
    <property type="term" value="P:chitin catabolic process"/>
    <property type="evidence" value="ECO:0007669"/>
    <property type="project" value="TreeGrafter"/>
</dbReference>
<evidence type="ECO:0000313" key="10">
    <source>
        <dbReference type="Proteomes" id="UP001201262"/>
    </source>
</evidence>
<dbReference type="Gene3D" id="3.10.50.10">
    <property type="match status" value="1"/>
</dbReference>
<organism evidence="9 10">
    <name type="scientific">Talaromyces proteolyticus</name>
    <dbReference type="NCBI Taxonomy" id="1131652"/>
    <lineage>
        <taxon>Eukaryota</taxon>
        <taxon>Fungi</taxon>
        <taxon>Dikarya</taxon>
        <taxon>Ascomycota</taxon>
        <taxon>Pezizomycotina</taxon>
        <taxon>Eurotiomycetes</taxon>
        <taxon>Eurotiomycetidae</taxon>
        <taxon>Eurotiales</taxon>
        <taxon>Trichocomaceae</taxon>
        <taxon>Talaromyces</taxon>
        <taxon>Talaromyces sect. Bacilispori</taxon>
    </lineage>
</organism>
<feature type="domain" description="Chitin-binding type-1" evidence="7">
    <location>
        <begin position="61"/>
        <end position="114"/>
    </location>
</feature>
<dbReference type="SUPFAM" id="SSF54556">
    <property type="entry name" value="Chitinase insertion domain"/>
    <property type="match status" value="1"/>
</dbReference>
<evidence type="ECO:0000259" key="8">
    <source>
        <dbReference type="PROSITE" id="PS51910"/>
    </source>
</evidence>
<proteinExistence type="inferred from homology"/>
<evidence type="ECO:0000256" key="1">
    <source>
        <dbReference type="ARBA" id="ARBA00008682"/>
    </source>
</evidence>
<evidence type="ECO:0000256" key="6">
    <source>
        <dbReference type="SAM" id="SignalP"/>
    </source>
</evidence>
<dbReference type="PANTHER" id="PTHR11177:SF389">
    <property type="entry name" value="CHITINASE"/>
    <property type="match status" value="1"/>
</dbReference>
<comment type="similarity">
    <text evidence="1">Belongs to the glycosyl hydrolase 18 family. Chitinase class V subfamily.</text>
</comment>
<dbReference type="InterPro" id="IPR011583">
    <property type="entry name" value="Chitinase_II/V-like_cat"/>
</dbReference>
<feature type="signal peptide" evidence="6">
    <location>
        <begin position="1"/>
        <end position="21"/>
    </location>
</feature>
<evidence type="ECO:0000256" key="5">
    <source>
        <dbReference type="PROSITE-ProRule" id="PRU00261"/>
    </source>
</evidence>
<evidence type="ECO:0000256" key="2">
    <source>
        <dbReference type="ARBA" id="ARBA00012729"/>
    </source>
</evidence>
<dbReference type="InterPro" id="IPR001223">
    <property type="entry name" value="Glyco_hydro18_cat"/>
</dbReference>
<dbReference type="PROSITE" id="PS00026">
    <property type="entry name" value="CHIT_BIND_I_1"/>
    <property type="match status" value="1"/>
</dbReference>
<dbReference type="CDD" id="cd00035">
    <property type="entry name" value="ChtBD1"/>
    <property type="match status" value="1"/>
</dbReference>
<dbReference type="InterPro" id="IPR001002">
    <property type="entry name" value="Chitin-bd_1"/>
</dbReference>
<dbReference type="InterPro" id="IPR018371">
    <property type="entry name" value="Chitin-binding_1_CS"/>
</dbReference>
<dbReference type="Pfam" id="PF00704">
    <property type="entry name" value="Glyco_hydro_18"/>
    <property type="match status" value="1"/>
</dbReference>
<protein>
    <recommendedName>
        <fullName evidence="2">chitinase</fullName>
        <ecNumber evidence="2">3.2.1.14</ecNumber>
    </recommendedName>
</protein>
<dbReference type="PROSITE" id="PS51910">
    <property type="entry name" value="GH18_2"/>
    <property type="match status" value="1"/>
</dbReference>